<dbReference type="GO" id="GO:0016020">
    <property type="term" value="C:membrane"/>
    <property type="evidence" value="ECO:0007669"/>
    <property type="project" value="InterPro"/>
</dbReference>
<dbReference type="SUPFAM" id="SSF52096">
    <property type="entry name" value="ClpP/crotonase"/>
    <property type="match status" value="1"/>
</dbReference>
<dbReference type="Gene3D" id="3.90.226.10">
    <property type="entry name" value="2-enoyl-CoA Hydratase, Chain A, domain 1"/>
    <property type="match status" value="1"/>
</dbReference>
<dbReference type="Pfam" id="PF01972">
    <property type="entry name" value="SDH_protease"/>
    <property type="match status" value="1"/>
</dbReference>
<evidence type="ECO:0000313" key="1">
    <source>
        <dbReference type="EMBL" id="DAD85844.1"/>
    </source>
</evidence>
<organism evidence="1">
    <name type="scientific">Siphoviridae sp. ctutT7</name>
    <dbReference type="NCBI Taxonomy" id="2826506"/>
    <lineage>
        <taxon>Viruses</taxon>
        <taxon>Duplodnaviria</taxon>
        <taxon>Heunggongvirae</taxon>
        <taxon>Uroviricota</taxon>
        <taxon>Caudoviricetes</taxon>
    </lineage>
</organism>
<dbReference type="PANTHER" id="PTHR35984">
    <property type="entry name" value="PERIPLASMIC SERINE PROTEASE"/>
    <property type="match status" value="1"/>
</dbReference>
<name>A0A8S5MUH7_9CAUD</name>
<protein>
    <submittedName>
        <fullName evidence="1">Serine dehydrogenase proteinase</fullName>
    </submittedName>
</protein>
<dbReference type="InterPro" id="IPR002825">
    <property type="entry name" value="Pept_S49_ser-pept_pro"/>
</dbReference>
<proteinExistence type="predicted"/>
<sequence length="286" mass="32662">MINPIILKTSQMIKDLLEELENLYDADCLYLNGPIEPNLLNHAREVIDLTRKADSHHEKLCVILTTNGGDAITVERLVNIFRYNYSEVDFIIPDHAYSAGTILCMSGDNIHMDYNSVLGPIDPQVQNKEGRFVPALGYLGKIEDLLVKAQAGTISEAEFLILKDFDLAEISLYEQARDLTEDLLVKWLVQFKFKNWETHSSNGTGVSEDEKRERAKEIANALSDYSRWKSHGRPLSIEVLSELKLQIEDFGQSPDEQNLILECHNMCEDFMRLQQTNGIIFTRRTL</sequence>
<reference evidence="1" key="1">
    <citation type="journal article" date="2021" name="Proc. Natl. Acad. Sci. U.S.A.">
        <title>A Catalog of Tens of Thousands of Viruses from Human Metagenomes Reveals Hidden Associations with Chronic Diseases.</title>
        <authorList>
            <person name="Tisza M.J."/>
            <person name="Buck C.B."/>
        </authorList>
    </citation>
    <scope>NUCLEOTIDE SEQUENCE</scope>
    <source>
        <strain evidence="1">CtutT7</strain>
    </source>
</reference>
<dbReference type="PANTHER" id="PTHR35984:SF1">
    <property type="entry name" value="PERIPLASMIC SERINE PROTEASE"/>
    <property type="match status" value="1"/>
</dbReference>
<dbReference type="InterPro" id="IPR029045">
    <property type="entry name" value="ClpP/crotonase-like_dom_sf"/>
</dbReference>
<accession>A0A8S5MUH7</accession>
<dbReference type="EMBL" id="BK014989">
    <property type="protein sequence ID" value="DAD85844.1"/>
    <property type="molecule type" value="Genomic_DNA"/>
</dbReference>